<sequence>MKNKSKKLQIVNEYNTFYFHDETFEEEWESYVSSMLQSLLLLKNDVETYGLSEKLLAKYLQTENGLDCILALLGISQEGFTRLITFLLTINDKEANKLINRSSWKNLEKSEGEIGFKLLKLEIQKNSKLSIGVANLLMRGATLSVIRNALPLFEIKKFDISKLNFKTEALLDTIIRYKTKGQYTASAKNNPENLIRKLLERNGINFTSGKIKGVRRNLDFIIPSKENPMVIIESSYEVTTSSAMGDKAKTEIEVRNDIKKIYPETYFIGFVDGIGWYVRKSDLEKIVQAFDDVFTFHKIQLQRFEKFIKEVVRNETN</sequence>
<dbReference type="InterPro" id="IPR058973">
    <property type="entry name" value="RE_BanI/HgiCI_C"/>
</dbReference>
<accession>A0A0P1NZQ7</accession>
<dbReference type="EMBL" id="CZVW01000027">
    <property type="protein sequence ID" value="CUT04722.1"/>
    <property type="molecule type" value="Genomic_DNA"/>
</dbReference>
<dbReference type="Proteomes" id="UP000199197">
    <property type="component" value="Unassembled WGS sequence"/>
</dbReference>
<keyword evidence="2" id="KW-0255">Endonuclease</keyword>
<dbReference type="GO" id="GO:0003677">
    <property type="term" value="F:DNA binding"/>
    <property type="evidence" value="ECO:0007669"/>
    <property type="project" value="InterPro"/>
</dbReference>
<dbReference type="GO" id="GO:0009036">
    <property type="term" value="F:type II site-specific deoxyribonuclease activity"/>
    <property type="evidence" value="ECO:0007669"/>
    <property type="project" value="InterPro"/>
</dbReference>
<proteinExistence type="predicted"/>
<dbReference type="RefSeq" id="WP_143713956.1">
    <property type="nucleotide sequence ID" value="NZ_CZVW01000027.1"/>
</dbReference>
<gene>
    <name evidence="2" type="ORF">JGI23_01788</name>
</gene>
<protein>
    <submittedName>
        <fullName evidence="2">DpnII restriction endonuclease</fullName>
    </submittedName>
</protein>
<feature type="domain" description="BanI/HgiCI C-terminal" evidence="1">
    <location>
        <begin position="206"/>
        <end position="311"/>
    </location>
</feature>
<dbReference type="Pfam" id="PF26568">
    <property type="entry name" value="RE_BanI_C"/>
    <property type="match status" value="1"/>
</dbReference>
<name>A0A0P1NZQ7_9BACT</name>
<dbReference type="GO" id="GO:0009307">
    <property type="term" value="P:DNA restriction-modification system"/>
    <property type="evidence" value="ECO:0007669"/>
    <property type="project" value="InterPro"/>
</dbReference>
<keyword evidence="2" id="KW-0540">Nuclease</keyword>
<evidence type="ECO:0000313" key="2">
    <source>
        <dbReference type="EMBL" id="CUT04722.1"/>
    </source>
</evidence>
<evidence type="ECO:0000313" key="3">
    <source>
        <dbReference type="Proteomes" id="UP000199197"/>
    </source>
</evidence>
<organism evidence="2 3">
    <name type="scientific">Candidatus Chryseopegocella kryptomonas</name>
    <dbReference type="NCBI Taxonomy" id="1633643"/>
    <lineage>
        <taxon>Bacteria</taxon>
        <taxon>Pseudomonadati</taxon>
        <taxon>Candidatus Kryptoniota</taxon>
        <taxon>Candidatus Chryseopegocella</taxon>
    </lineage>
</organism>
<reference evidence="3" key="1">
    <citation type="submission" date="2015-11" db="EMBL/GenBank/DDBJ databases">
        <authorList>
            <person name="Varghese N."/>
        </authorList>
    </citation>
    <scope>NUCLEOTIDE SEQUENCE [LARGE SCALE GENOMIC DNA]</scope>
    <source>
        <strain evidence="3">JGI-23</strain>
    </source>
</reference>
<keyword evidence="3" id="KW-1185">Reference proteome</keyword>
<dbReference type="AlphaFoldDB" id="A0A0P1NZQ7"/>
<keyword evidence="2" id="KW-0378">Hydrolase</keyword>
<evidence type="ECO:0000259" key="1">
    <source>
        <dbReference type="Pfam" id="PF26568"/>
    </source>
</evidence>